<dbReference type="RefSeq" id="WP_188930879.1">
    <property type="nucleotide sequence ID" value="NZ_BMJC01000002.1"/>
</dbReference>
<protein>
    <recommendedName>
        <fullName evidence="6">Cytochrome c domain-containing protein</fullName>
    </recommendedName>
</protein>
<dbReference type="Pfam" id="PF13442">
    <property type="entry name" value="Cytochrome_CBB3"/>
    <property type="match status" value="1"/>
</dbReference>
<dbReference type="GO" id="GO:0009055">
    <property type="term" value="F:electron transfer activity"/>
    <property type="evidence" value="ECO:0007669"/>
    <property type="project" value="InterPro"/>
</dbReference>
<dbReference type="GO" id="GO:0046872">
    <property type="term" value="F:metal ion binding"/>
    <property type="evidence" value="ECO:0007669"/>
    <property type="project" value="UniProtKB-KW"/>
</dbReference>
<reference evidence="7" key="1">
    <citation type="journal article" date="2014" name="Int. J. Syst. Evol. Microbiol.">
        <title>Complete genome sequence of Corynebacterium casei LMG S-19264T (=DSM 44701T), isolated from a smear-ripened cheese.</title>
        <authorList>
            <consortium name="US DOE Joint Genome Institute (JGI-PGF)"/>
            <person name="Walter F."/>
            <person name="Albersmeier A."/>
            <person name="Kalinowski J."/>
            <person name="Ruckert C."/>
        </authorList>
    </citation>
    <scope>NUCLEOTIDE SEQUENCE</scope>
    <source>
        <strain evidence="7">CGMCC 1.15448</strain>
    </source>
</reference>
<dbReference type="EMBL" id="BMJC01000002">
    <property type="protein sequence ID" value="GGA95587.1"/>
    <property type="molecule type" value="Genomic_DNA"/>
</dbReference>
<dbReference type="InterPro" id="IPR054539">
    <property type="entry name" value="Beta-prop_PDH"/>
</dbReference>
<dbReference type="InterPro" id="IPR051459">
    <property type="entry name" value="Cytochrome_c-type_DH"/>
</dbReference>
<evidence type="ECO:0000313" key="7">
    <source>
        <dbReference type="EMBL" id="GGA95587.1"/>
    </source>
</evidence>
<keyword evidence="1 4" id="KW-0349">Heme</keyword>
<dbReference type="InterPro" id="IPR011041">
    <property type="entry name" value="Quinoprot_gluc/sorb_DH_b-prop"/>
</dbReference>
<dbReference type="SUPFAM" id="SSF46626">
    <property type="entry name" value="Cytochrome c"/>
    <property type="match status" value="1"/>
</dbReference>
<dbReference type="InterPro" id="IPR009056">
    <property type="entry name" value="Cyt_c-like_dom"/>
</dbReference>
<keyword evidence="5" id="KW-0732">Signal</keyword>
<name>A0A8J2XSI1_9BACT</name>
<gene>
    <name evidence="7" type="ORF">GCM10011511_18650</name>
</gene>
<evidence type="ECO:0000259" key="6">
    <source>
        <dbReference type="PROSITE" id="PS51007"/>
    </source>
</evidence>
<feature type="chain" id="PRO_5035306023" description="Cytochrome c domain-containing protein" evidence="5">
    <location>
        <begin position="22"/>
        <end position="590"/>
    </location>
</feature>
<evidence type="ECO:0000313" key="8">
    <source>
        <dbReference type="Proteomes" id="UP000607559"/>
    </source>
</evidence>
<dbReference type="PANTHER" id="PTHR35008:SF4">
    <property type="entry name" value="BLL4482 PROTEIN"/>
    <property type="match status" value="1"/>
</dbReference>
<proteinExistence type="predicted"/>
<comment type="caution">
    <text evidence="7">The sequence shown here is derived from an EMBL/GenBank/DDBJ whole genome shotgun (WGS) entry which is preliminary data.</text>
</comment>
<dbReference type="Gene3D" id="2.120.10.30">
    <property type="entry name" value="TolB, C-terminal domain"/>
    <property type="match status" value="1"/>
</dbReference>
<evidence type="ECO:0000256" key="2">
    <source>
        <dbReference type="ARBA" id="ARBA00022723"/>
    </source>
</evidence>
<organism evidence="7 8">
    <name type="scientific">Puia dinghuensis</name>
    <dbReference type="NCBI Taxonomy" id="1792502"/>
    <lineage>
        <taxon>Bacteria</taxon>
        <taxon>Pseudomonadati</taxon>
        <taxon>Bacteroidota</taxon>
        <taxon>Chitinophagia</taxon>
        <taxon>Chitinophagales</taxon>
        <taxon>Chitinophagaceae</taxon>
        <taxon>Puia</taxon>
    </lineage>
</organism>
<dbReference type="PROSITE" id="PS51007">
    <property type="entry name" value="CYTC"/>
    <property type="match status" value="1"/>
</dbReference>
<dbReference type="AlphaFoldDB" id="A0A8J2XSI1"/>
<keyword evidence="2 4" id="KW-0479">Metal-binding</keyword>
<dbReference type="Gene3D" id="1.10.760.10">
    <property type="entry name" value="Cytochrome c-like domain"/>
    <property type="match status" value="1"/>
</dbReference>
<keyword evidence="3 4" id="KW-0408">Iron</keyword>
<evidence type="ECO:0000256" key="1">
    <source>
        <dbReference type="ARBA" id="ARBA00022617"/>
    </source>
</evidence>
<dbReference type="Pfam" id="PF22807">
    <property type="entry name" value="TrAA12"/>
    <property type="match status" value="1"/>
</dbReference>
<accession>A0A8J2XSI1</accession>
<evidence type="ECO:0000256" key="4">
    <source>
        <dbReference type="PROSITE-ProRule" id="PRU00433"/>
    </source>
</evidence>
<dbReference type="PANTHER" id="PTHR35008">
    <property type="entry name" value="BLL4482 PROTEIN-RELATED"/>
    <property type="match status" value="1"/>
</dbReference>
<dbReference type="GO" id="GO:0020037">
    <property type="term" value="F:heme binding"/>
    <property type="evidence" value="ECO:0007669"/>
    <property type="project" value="InterPro"/>
</dbReference>
<evidence type="ECO:0000256" key="5">
    <source>
        <dbReference type="SAM" id="SignalP"/>
    </source>
</evidence>
<sequence>MNKPILFLVLPLFIAALTLQCNNPKKPDQPLPPGDRNNGGLLLPGGFEAVVVVDSIGRARHLAVNDNGDIYVKLTYNELLHSHGGTVGLRDLDNDGKADILAYFGDYKDEGGLPAGMSIHDGYLYTSTVRYVLRNKLIPGQLLPDSKPEIIFTDTDSGLFRHWHSQKPLAFDNEGHMYIPFGAPDDGGQDMKTAGPAGMPGGKGLDPSPDLEWHAGIWQFDAAKTGQTQKDGIKYATGIRSVLGIAWNPADNSLYAVMNGMDNFHTRYPAIFTPWQAAVLPGEPLLKVTKNSNFGWPYAYYDQMQEKNILQPAYGGDGKTIGRAASFDKPLMAFPGHWAPMDLLFYQGNQFPERYKQGAFVAFHGSTDRSPYPQAGYIVCFVPFANGKPTGKWEVFADGFTGVDTVVNTSDAVYRPMGLAEGPDGSLYICESNKGKIWRVMFKGDKHSFGDAQLAGMEGRKSRTYIKTPDEIKDNMGKGGEMAGHILYGSYCVSCHQRDGKGDNNRYPPLVNSDWVTGDHNRLIGVLLHGLQGEIKVNGKTFNGIMPAHGAFLDDHAIASILTYVERSFNKQNTPVLSEEVTRVRNATVR</sequence>
<keyword evidence="8" id="KW-1185">Reference proteome</keyword>
<feature type="domain" description="Cytochrome c" evidence="6">
    <location>
        <begin position="479"/>
        <end position="569"/>
    </location>
</feature>
<evidence type="ECO:0000256" key="3">
    <source>
        <dbReference type="ARBA" id="ARBA00023004"/>
    </source>
</evidence>
<dbReference type="SUPFAM" id="SSF50952">
    <property type="entry name" value="Soluble quinoprotein glucose dehydrogenase"/>
    <property type="match status" value="1"/>
</dbReference>
<dbReference type="InterPro" id="IPR036909">
    <property type="entry name" value="Cyt_c-like_dom_sf"/>
</dbReference>
<dbReference type="InterPro" id="IPR011042">
    <property type="entry name" value="6-blade_b-propeller_TolB-like"/>
</dbReference>
<feature type="signal peptide" evidence="5">
    <location>
        <begin position="1"/>
        <end position="21"/>
    </location>
</feature>
<reference evidence="7" key="2">
    <citation type="submission" date="2020-09" db="EMBL/GenBank/DDBJ databases">
        <authorList>
            <person name="Sun Q."/>
            <person name="Zhou Y."/>
        </authorList>
    </citation>
    <scope>NUCLEOTIDE SEQUENCE</scope>
    <source>
        <strain evidence="7">CGMCC 1.15448</strain>
    </source>
</reference>
<dbReference type="Proteomes" id="UP000607559">
    <property type="component" value="Unassembled WGS sequence"/>
</dbReference>